<keyword evidence="2" id="KW-1185">Reference proteome</keyword>
<reference evidence="1" key="1">
    <citation type="journal article" date="2020" name="Stud. Mycol.">
        <title>101 Dothideomycetes genomes: a test case for predicting lifestyles and emergence of pathogens.</title>
        <authorList>
            <person name="Haridas S."/>
            <person name="Albert R."/>
            <person name="Binder M."/>
            <person name="Bloem J."/>
            <person name="Labutti K."/>
            <person name="Salamov A."/>
            <person name="Andreopoulos B."/>
            <person name="Baker S."/>
            <person name="Barry K."/>
            <person name="Bills G."/>
            <person name="Bluhm B."/>
            <person name="Cannon C."/>
            <person name="Castanera R."/>
            <person name="Culley D."/>
            <person name="Daum C."/>
            <person name="Ezra D."/>
            <person name="Gonzalez J."/>
            <person name="Henrissat B."/>
            <person name="Kuo A."/>
            <person name="Liang C."/>
            <person name="Lipzen A."/>
            <person name="Lutzoni F."/>
            <person name="Magnuson J."/>
            <person name="Mondo S."/>
            <person name="Nolan M."/>
            <person name="Ohm R."/>
            <person name="Pangilinan J."/>
            <person name="Park H.-J."/>
            <person name="Ramirez L."/>
            <person name="Alfaro M."/>
            <person name="Sun H."/>
            <person name="Tritt A."/>
            <person name="Yoshinaga Y."/>
            <person name="Zwiers L.-H."/>
            <person name="Turgeon B."/>
            <person name="Goodwin S."/>
            <person name="Spatafora J."/>
            <person name="Crous P."/>
            <person name="Grigoriev I."/>
        </authorList>
    </citation>
    <scope>NUCLEOTIDE SEQUENCE</scope>
    <source>
        <strain evidence="1">CBS 161.51</strain>
    </source>
</reference>
<evidence type="ECO:0000313" key="1">
    <source>
        <dbReference type="EMBL" id="KAF1937392.1"/>
    </source>
</evidence>
<proteinExistence type="predicted"/>
<gene>
    <name evidence="1" type="ORF">EJ02DRAFT_426669</name>
</gene>
<dbReference type="AlphaFoldDB" id="A0A6A5SBN9"/>
<name>A0A6A5SBN9_9PLEO</name>
<dbReference type="Proteomes" id="UP000800038">
    <property type="component" value="Unassembled WGS sequence"/>
</dbReference>
<evidence type="ECO:0000313" key="2">
    <source>
        <dbReference type="Proteomes" id="UP000800038"/>
    </source>
</evidence>
<accession>A0A6A5SBN9</accession>
<organism evidence="1 2">
    <name type="scientific">Clathrospora elynae</name>
    <dbReference type="NCBI Taxonomy" id="706981"/>
    <lineage>
        <taxon>Eukaryota</taxon>
        <taxon>Fungi</taxon>
        <taxon>Dikarya</taxon>
        <taxon>Ascomycota</taxon>
        <taxon>Pezizomycotina</taxon>
        <taxon>Dothideomycetes</taxon>
        <taxon>Pleosporomycetidae</taxon>
        <taxon>Pleosporales</taxon>
        <taxon>Diademaceae</taxon>
        <taxon>Clathrospora</taxon>
    </lineage>
</organism>
<protein>
    <submittedName>
        <fullName evidence="1">Uncharacterized protein</fullName>
    </submittedName>
</protein>
<sequence>MAFVQVNISGTNKDFEQIHFFDGIGEPVNEKREKNTRGAKKSMSYFAPNPEKVVIPEKLSSKAWKNPEWATTDASKKHWTREDGKAWQYRFGVRKFDAETGEYIAFCMINLKLKNLNSKEWKSYYNSFFTKLIRCDLKDFTGRLAVYLREKIDASNEK</sequence>
<dbReference type="EMBL" id="ML976141">
    <property type="protein sequence ID" value="KAF1937392.1"/>
    <property type="molecule type" value="Genomic_DNA"/>
</dbReference>